<dbReference type="NCBIfam" id="TIGR01720">
    <property type="entry name" value="NRPS-para261"/>
    <property type="match status" value="1"/>
</dbReference>
<evidence type="ECO:0000256" key="3">
    <source>
        <dbReference type="ARBA" id="ARBA00022553"/>
    </source>
</evidence>
<dbReference type="InterPro" id="IPR001242">
    <property type="entry name" value="Condensation_dom"/>
</dbReference>
<organism evidence="5 6">
    <name type="scientific">Streptomyces albidoflavus</name>
    <dbReference type="NCBI Taxonomy" id="1886"/>
    <lineage>
        <taxon>Bacteria</taxon>
        <taxon>Bacillati</taxon>
        <taxon>Actinomycetota</taxon>
        <taxon>Actinomycetes</taxon>
        <taxon>Kitasatosporales</taxon>
        <taxon>Streptomycetaceae</taxon>
        <taxon>Streptomyces</taxon>
        <taxon>Streptomyces albidoflavus group</taxon>
    </lineage>
</organism>
<dbReference type="RefSeq" id="WP_261399554.1">
    <property type="nucleotide sequence ID" value="NZ_VOGX01000018.1"/>
</dbReference>
<comment type="caution">
    <text evidence="5">The sequence shown here is derived from an EMBL/GenBank/DDBJ whole genome shotgun (WGS) entry which is preliminary data.</text>
</comment>
<proteinExistence type="predicted"/>
<dbReference type="InterPro" id="IPR036736">
    <property type="entry name" value="ACP-like_sf"/>
</dbReference>
<dbReference type="SMART" id="SM00823">
    <property type="entry name" value="PKS_PP"/>
    <property type="match status" value="1"/>
</dbReference>
<sequence length="528" mass="56909">TTEHTPPRTPTEHLLATTWATVLGTEEIGIHDNFFDLGGDSILSIQVISHARRAGLQLTSKLMFTHQTIAELASVVRHAEPETTGGDVAEAVAGRVELTPVQRWFFDGHTTDPDRYAMSVHVALAPDTDPAVLARALEAIVDHHDALRMRYAPDGEGGWAQEYGERPDGLLTVRDIPADGAEAALHDAADEAQRALDLRGGALVKGVFLRTAGADTPPRLFLAVHHLVMDGVSWRILLEDLATAYAQLAEGRPADLGARTSSYQHWARRLTDHVRSGALDHETGYWRKASAGAVDLPCDGPASSTYGEVAAESVVLDRETTEALLHRAPAAFRTQINDVLLGALGRVLNTWAGGPVTVALEGHGREELFDDVDLSRTVGWFTTIYPVTLVVPDGPWGTALKAVRKTLRKVPGRGIGYGALRYLREPDHPDRVALAAAPPPRISFNYLGQWDSADGGRGLVRDRLDALGADQAPGENRPHLIDVVAAVSDGELRIEWMHAPSAHAPSTVRRLADDFATALRQIAAAAGN</sequence>
<gene>
    <name evidence="5" type="ORF">FRZ02_08445</name>
</gene>
<dbReference type="Proteomes" id="UP000318052">
    <property type="component" value="Unassembled WGS sequence"/>
</dbReference>
<dbReference type="Gene3D" id="3.30.559.30">
    <property type="entry name" value="Nonribosomal peptide synthetase, condensation domain"/>
    <property type="match status" value="1"/>
</dbReference>
<dbReference type="InterPro" id="IPR023213">
    <property type="entry name" value="CAT-like_dom_sf"/>
</dbReference>
<protein>
    <submittedName>
        <fullName evidence="5">Non-ribosomal peptide synthetase</fullName>
    </submittedName>
</protein>
<feature type="domain" description="Carrier" evidence="4">
    <location>
        <begin position="6"/>
        <end position="80"/>
    </location>
</feature>
<dbReference type="InterPro" id="IPR020806">
    <property type="entry name" value="PKS_PP-bd"/>
</dbReference>
<dbReference type="PANTHER" id="PTHR45398:SF1">
    <property type="entry name" value="ENZYME, PUTATIVE (JCVI)-RELATED"/>
    <property type="match status" value="1"/>
</dbReference>
<dbReference type="PANTHER" id="PTHR45398">
    <property type="match status" value="1"/>
</dbReference>
<dbReference type="PROSITE" id="PS50075">
    <property type="entry name" value="CARRIER"/>
    <property type="match status" value="1"/>
</dbReference>
<evidence type="ECO:0000256" key="2">
    <source>
        <dbReference type="ARBA" id="ARBA00022450"/>
    </source>
</evidence>
<dbReference type="Pfam" id="PF00668">
    <property type="entry name" value="Condensation"/>
    <property type="match status" value="1"/>
</dbReference>
<dbReference type="Gene3D" id="1.10.1200.10">
    <property type="entry name" value="ACP-like"/>
    <property type="match status" value="1"/>
</dbReference>
<evidence type="ECO:0000313" key="6">
    <source>
        <dbReference type="Proteomes" id="UP000318052"/>
    </source>
</evidence>
<dbReference type="SUPFAM" id="SSF52777">
    <property type="entry name" value="CoA-dependent acyltransferases"/>
    <property type="match status" value="2"/>
</dbReference>
<dbReference type="EMBL" id="VOGX01000018">
    <property type="protein sequence ID" value="TWV27756.1"/>
    <property type="molecule type" value="Genomic_DNA"/>
</dbReference>
<accession>A0ABY3H7B3</accession>
<comment type="cofactor">
    <cofactor evidence="1">
        <name>pantetheine 4'-phosphate</name>
        <dbReference type="ChEBI" id="CHEBI:47942"/>
    </cofactor>
</comment>
<evidence type="ECO:0000259" key="4">
    <source>
        <dbReference type="PROSITE" id="PS50075"/>
    </source>
</evidence>
<evidence type="ECO:0000256" key="1">
    <source>
        <dbReference type="ARBA" id="ARBA00001957"/>
    </source>
</evidence>
<evidence type="ECO:0000313" key="5">
    <source>
        <dbReference type="EMBL" id="TWV27756.1"/>
    </source>
</evidence>
<feature type="non-terminal residue" evidence="5">
    <location>
        <position position="1"/>
    </location>
</feature>
<keyword evidence="3" id="KW-0597">Phosphoprotein</keyword>
<dbReference type="Pfam" id="PF00550">
    <property type="entry name" value="PP-binding"/>
    <property type="match status" value="1"/>
</dbReference>
<dbReference type="InterPro" id="IPR009081">
    <property type="entry name" value="PP-bd_ACP"/>
</dbReference>
<dbReference type="PROSITE" id="PS00012">
    <property type="entry name" value="PHOSPHOPANTETHEINE"/>
    <property type="match status" value="1"/>
</dbReference>
<keyword evidence="2" id="KW-0596">Phosphopantetheine</keyword>
<dbReference type="InterPro" id="IPR010060">
    <property type="entry name" value="NRPS_synth"/>
</dbReference>
<dbReference type="CDD" id="cd19534">
    <property type="entry name" value="E_NRPS"/>
    <property type="match status" value="1"/>
</dbReference>
<dbReference type="InterPro" id="IPR006162">
    <property type="entry name" value="Ppantetheine_attach_site"/>
</dbReference>
<dbReference type="SUPFAM" id="SSF47336">
    <property type="entry name" value="ACP-like"/>
    <property type="match status" value="1"/>
</dbReference>
<reference evidence="6" key="1">
    <citation type="journal article" date="2019" name="Microbiol. Resour. Announc.">
        <title>Draft Genomic Sequences of Streptomyces misionensis and Streptomyces albidoflavus, bacteria applied for phytopathogen biocontrol.</title>
        <authorList>
            <person name="Pylro V."/>
            <person name="Dias A."/>
            <person name="Andreote F."/>
            <person name="Varani A."/>
            <person name="Andreote C."/>
            <person name="Bernardo E."/>
            <person name="Martins T."/>
        </authorList>
    </citation>
    <scope>NUCLEOTIDE SEQUENCE [LARGE SCALE GENOMIC DNA]</scope>
    <source>
        <strain evidence="6">77</strain>
    </source>
</reference>
<dbReference type="Gene3D" id="3.30.559.10">
    <property type="entry name" value="Chloramphenicol acetyltransferase-like domain"/>
    <property type="match status" value="1"/>
</dbReference>
<name>A0ABY3H7B3_9ACTN</name>
<keyword evidence="6" id="KW-1185">Reference proteome</keyword>